<reference evidence="1 2" key="1">
    <citation type="submission" date="2020-04" db="EMBL/GenBank/DDBJ databases">
        <authorList>
            <person name="Wallbank WR R."/>
            <person name="Pardo Diaz C."/>
            <person name="Kozak K."/>
            <person name="Martin S."/>
            <person name="Jiggins C."/>
            <person name="Moest M."/>
            <person name="Warren A I."/>
            <person name="Byers J.R.P. K."/>
            <person name="Montejo-Kovacevich G."/>
            <person name="Yen C E."/>
        </authorList>
    </citation>
    <scope>NUCLEOTIDE SEQUENCE [LARGE SCALE GENOMIC DNA]</scope>
</reference>
<dbReference type="GO" id="GO:0004386">
    <property type="term" value="F:helicase activity"/>
    <property type="evidence" value="ECO:0007669"/>
    <property type="project" value="TreeGrafter"/>
</dbReference>
<dbReference type="AlphaFoldDB" id="A0A8S1A5D2"/>
<evidence type="ECO:0000313" key="1">
    <source>
        <dbReference type="EMBL" id="CAB3241057.1"/>
    </source>
</evidence>
<dbReference type="PANTHER" id="PTHR18934:SF145">
    <property type="entry name" value="ATP-DEPENDENT RNA HELICASE DHX57-RELATED"/>
    <property type="match status" value="1"/>
</dbReference>
<name>A0A8S1A5D2_ARCPL</name>
<evidence type="ECO:0000313" key="2">
    <source>
        <dbReference type="Proteomes" id="UP000494256"/>
    </source>
</evidence>
<organism evidence="1 2">
    <name type="scientific">Arctia plantaginis</name>
    <name type="common">Wood tiger moth</name>
    <name type="synonym">Phalaena plantaginis</name>
    <dbReference type="NCBI Taxonomy" id="874455"/>
    <lineage>
        <taxon>Eukaryota</taxon>
        <taxon>Metazoa</taxon>
        <taxon>Ecdysozoa</taxon>
        <taxon>Arthropoda</taxon>
        <taxon>Hexapoda</taxon>
        <taxon>Insecta</taxon>
        <taxon>Pterygota</taxon>
        <taxon>Neoptera</taxon>
        <taxon>Endopterygota</taxon>
        <taxon>Lepidoptera</taxon>
        <taxon>Glossata</taxon>
        <taxon>Ditrysia</taxon>
        <taxon>Noctuoidea</taxon>
        <taxon>Erebidae</taxon>
        <taxon>Arctiinae</taxon>
        <taxon>Arctia</taxon>
    </lineage>
</organism>
<proteinExistence type="predicted"/>
<dbReference type="Proteomes" id="UP000494256">
    <property type="component" value="Unassembled WGS sequence"/>
</dbReference>
<dbReference type="PANTHER" id="PTHR18934">
    <property type="entry name" value="ATP-DEPENDENT RNA HELICASE"/>
    <property type="match status" value="1"/>
</dbReference>
<comment type="caution">
    <text evidence="1">The sequence shown here is derived from an EMBL/GenBank/DDBJ whole genome shotgun (WGS) entry which is preliminary data.</text>
</comment>
<dbReference type="EMBL" id="CADEBD010000309">
    <property type="protein sequence ID" value="CAB3241057.1"/>
    <property type="molecule type" value="Genomic_DNA"/>
</dbReference>
<gene>
    <name evidence="1" type="ORF">APLA_LOCUS9392</name>
</gene>
<protein>
    <submittedName>
        <fullName evidence="1">Uncharacterized protein</fullName>
    </submittedName>
</protein>
<accession>A0A8S1A5D2</accession>
<sequence>MESLDLVLCSRANAKQRKGCDGRVMTGVSVQLYTSNHNLLDQPIPGIHRVPLDQLVLKIKILLLFQDMSIHEVLVSSQLIARLKSKEVDLLNEYY</sequence>
<dbReference type="OrthoDB" id="8195312at2759"/>
<dbReference type="Gene3D" id="3.40.50.300">
    <property type="entry name" value="P-loop containing nucleotide triphosphate hydrolases"/>
    <property type="match status" value="1"/>
</dbReference>
<dbReference type="GO" id="GO:0003723">
    <property type="term" value="F:RNA binding"/>
    <property type="evidence" value="ECO:0007669"/>
    <property type="project" value="TreeGrafter"/>
</dbReference>
<dbReference type="InterPro" id="IPR027417">
    <property type="entry name" value="P-loop_NTPase"/>
</dbReference>